<protein>
    <submittedName>
        <fullName evidence="1">Methyltransferase</fullName>
    </submittedName>
</protein>
<sequence>MGKATDTYAIVRPVATYAPWLSDRLFNDTYKIIKNYTLVDKYRCYEIWQLVGESVKLNGALIEIGVWRGGSGALIAKKAKLNGIKDEVYLCDTFTGVIKTGEKDLCYKGGEHADTSKETVEEVINKLKLDNTKILVGIFPEETSKLVSDKTFRFCHIDVDVYKSTKDIVEWLWPKLTVGGMVVIDDYGFPECDGIRDFVNEERSKKDRLVIHNLNGHAILIKIC</sequence>
<dbReference type="SUPFAM" id="SSF53335">
    <property type="entry name" value="S-adenosyl-L-methionine-dependent methyltransferases"/>
    <property type="match status" value="1"/>
</dbReference>
<dbReference type="InterPro" id="IPR029063">
    <property type="entry name" value="SAM-dependent_MTases_sf"/>
</dbReference>
<name>A0A1F7SN24_9BACT</name>
<accession>A0A1F7SN24</accession>
<comment type="caution">
    <text evidence="1">The sequence shown here is derived from an EMBL/GenBank/DDBJ whole genome shotgun (WGS) entry which is preliminary data.</text>
</comment>
<evidence type="ECO:0000313" key="1">
    <source>
        <dbReference type="EMBL" id="OGL55175.1"/>
    </source>
</evidence>
<dbReference type="Gene3D" id="3.40.50.150">
    <property type="entry name" value="Vaccinia Virus protein VP39"/>
    <property type="match status" value="1"/>
</dbReference>
<dbReference type="PANTHER" id="PTHR40036:SF1">
    <property type="entry name" value="MACROCIN O-METHYLTRANSFERASE"/>
    <property type="match status" value="1"/>
</dbReference>
<keyword evidence="1" id="KW-0489">Methyltransferase</keyword>
<dbReference type="Proteomes" id="UP000178082">
    <property type="component" value="Unassembled WGS sequence"/>
</dbReference>
<dbReference type="InterPro" id="IPR008884">
    <property type="entry name" value="TylF_MeTrfase"/>
</dbReference>
<dbReference type="GO" id="GO:0032259">
    <property type="term" value="P:methylation"/>
    <property type="evidence" value="ECO:0007669"/>
    <property type="project" value="UniProtKB-KW"/>
</dbReference>
<dbReference type="EMBL" id="MGDI01000004">
    <property type="protein sequence ID" value="OGL55175.1"/>
    <property type="molecule type" value="Genomic_DNA"/>
</dbReference>
<proteinExistence type="predicted"/>
<dbReference type="AlphaFoldDB" id="A0A1F7SN24"/>
<dbReference type="STRING" id="1817883.A3G31_02695"/>
<keyword evidence="1" id="KW-0808">Transferase</keyword>
<dbReference type="Pfam" id="PF05711">
    <property type="entry name" value="TylF"/>
    <property type="match status" value="1"/>
</dbReference>
<dbReference type="PANTHER" id="PTHR40036">
    <property type="entry name" value="MACROCIN O-METHYLTRANSFERASE"/>
    <property type="match status" value="1"/>
</dbReference>
<dbReference type="GO" id="GO:0008168">
    <property type="term" value="F:methyltransferase activity"/>
    <property type="evidence" value="ECO:0007669"/>
    <property type="project" value="UniProtKB-KW"/>
</dbReference>
<reference evidence="1 2" key="1">
    <citation type="journal article" date="2016" name="Nat. Commun.">
        <title>Thousands of microbial genomes shed light on interconnected biogeochemical processes in an aquifer system.</title>
        <authorList>
            <person name="Anantharaman K."/>
            <person name="Brown C.T."/>
            <person name="Hug L.A."/>
            <person name="Sharon I."/>
            <person name="Castelle C.J."/>
            <person name="Probst A.J."/>
            <person name="Thomas B.C."/>
            <person name="Singh A."/>
            <person name="Wilkins M.J."/>
            <person name="Karaoz U."/>
            <person name="Brodie E.L."/>
            <person name="Williams K.H."/>
            <person name="Hubbard S.S."/>
            <person name="Banfield J.F."/>
        </authorList>
    </citation>
    <scope>NUCLEOTIDE SEQUENCE [LARGE SCALE GENOMIC DNA]</scope>
</reference>
<evidence type="ECO:0000313" key="2">
    <source>
        <dbReference type="Proteomes" id="UP000178082"/>
    </source>
</evidence>
<organism evidence="1 2">
    <name type="scientific">Candidatus Schekmanbacteria bacterium RIFCSPLOWO2_12_FULL_38_15</name>
    <dbReference type="NCBI Taxonomy" id="1817883"/>
    <lineage>
        <taxon>Bacteria</taxon>
        <taxon>Candidatus Schekmaniibacteriota</taxon>
    </lineage>
</organism>
<gene>
    <name evidence="1" type="ORF">A3G31_02695</name>
</gene>